<dbReference type="AlphaFoldDB" id="A0A9X1UUE3"/>
<feature type="transmembrane region" description="Helical" evidence="1">
    <location>
        <begin position="155"/>
        <end position="171"/>
    </location>
</feature>
<dbReference type="RefSeq" id="WP_240095732.1">
    <property type="nucleotide sequence ID" value="NZ_JAJSON010000007.1"/>
</dbReference>
<keyword evidence="1" id="KW-0812">Transmembrane</keyword>
<feature type="transmembrane region" description="Helical" evidence="1">
    <location>
        <begin position="130"/>
        <end position="148"/>
    </location>
</feature>
<dbReference type="EMBL" id="JAJSON010000007">
    <property type="protein sequence ID" value="MCG9970430.1"/>
    <property type="molecule type" value="Genomic_DNA"/>
</dbReference>
<accession>A0A9X1UUE3</accession>
<dbReference type="Proteomes" id="UP001139344">
    <property type="component" value="Unassembled WGS sequence"/>
</dbReference>
<feature type="transmembrane region" description="Helical" evidence="1">
    <location>
        <begin position="27"/>
        <end position="44"/>
    </location>
</feature>
<feature type="transmembrane region" description="Helical" evidence="1">
    <location>
        <begin position="206"/>
        <end position="227"/>
    </location>
</feature>
<sequence>MITNNIFIVPLLLFLFLNNKEQFWKQFIWICLGGMTLFLFYFIFLQSPQEFISGILKAMEALNYDKDHGSSGLIIWHKKILRGILIPLIIITIASTKLSRPSWVKYTLFSASLLFLSYTIYNGIIHKYTLFPILSFYFLAGLIIAYTVKNKITIKTYYAILLLVLPYFASFGTDVNLFIKAVFYFPFILVGSIYLGLQLNSKKGKLLTLGFIATVIIATLSFFSYPYRPAWEGGYKMIEQNHPFEFKDATIYFDNERIENLREAYPYLKGEENVLVSTPDLWGYVLITGAKPPYYQFKFNDFTLNYIEDNDISKESLLLLEDKERPFKKEMMEKLTGNKFILRKVELSEFTIYRLEDSNN</sequence>
<keyword evidence="1" id="KW-0472">Membrane</keyword>
<organism evidence="2 3">
    <name type="scientific">Christiangramia crocea</name>
    <dbReference type="NCBI Taxonomy" id="2904124"/>
    <lineage>
        <taxon>Bacteria</taxon>
        <taxon>Pseudomonadati</taxon>
        <taxon>Bacteroidota</taxon>
        <taxon>Flavobacteriia</taxon>
        <taxon>Flavobacteriales</taxon>
        <taxon>Flavobacteriaceae</taxon>
        <taxon>Christiangramia</taxon>
    </lineage>
</organism>
<feature type="transmembrane region" description="Helical" evidence="1">
    <location>
        <begin position="80"/>
        <end position="99"/>
    </location>
</feature>
<protein>
    <submittedName>
        <fullName evidence="2">Uncharacterized protein</fullName>
    </submittedName>
</protein>
<keyword evidence="3" id="KW-1185">Reference proteome</keyword>
<evidence type="ECO:0000313" key="3">
    <source>
        <dbReference type="Proteomes" id="UP001139344"/>
    </source>
</evidence>
<keyword evidence="1" id="KW-1133">Transmembrane helix</keyword>
<evidence type="ECO:0000313" key="2">
    <source>
        <dbReference type="EMBL" id="MCG9970430.1"/>
    </source>
</evidence>
<name>A0A9X1UUE3_9FLAO</name>
<feature type="transmembrane region" description="Helical" evidence="1">
    <location>
        <begin position="177"/>
        <end position="197"/>
    </location>
</feature>
<reference evidence="2" key="1">
    <citation type="submission" date="2021-12" db="EMBL/GenBank/DDBJ databases">
        <title>Description of Gramella crocea sp. nov., a new bacterium isolated from activated sludge.</title>
        <authorList>
            <person name="Zhang X."/>
        </authorList>
    </citation>
    <scope>NUCLEOTIDE SEQUENCE</scope>
    <source>
        <strain evidence="2">YB25</strain>
    </source>
</reference>
<proteinExistence type="predicted"/>
<comment type="caution">
    <text evidence="2">The sequence shown here is derived from an EMBL/GenBank/DDBJ whole genome shotgun (WGS) entry which is preliminary data.</text>
</comment>
<feature type="transmembrane region" description="Helical" evidence="1">
    <location>
        <begin position="106"/>
        <end position="124"/>
    </location>
</feature>
<gene>
    <name evidence="2" type="ORF">LU635_02180</name>
</gene>
<evidence type="ECO:0000256" key="1">
    <source>
        <dbReference type="SAM" id="Phobius"/>
    </source>
</evidence>